<comment type="caution">
    <text evidence="1">The sequence shown here is derived from an EMBL/GenBank/DDBJ whole genome shotgun (WGS) entry which is preliminary data.</text>
</comment>
<accession>A0A811V745</accession>
<proteinExistence type="predicted"/>
<keyword evidence="2" id="KW-1185">Reference proteome</keyword>
<dbReference type="GO" id="GO:0030337">
    <property type="term" value="F:DNA polymerase processivity factor activity"/>
    <property type="evidence" value="ECO:0007669"/>
    <property type="project" value="TreeGrafter"/>
</dbReference>
<dbReference type="InterPro" id="IPR039150">
    <property type="entry name" value="TEFM"/>
</dbReference>
<reference evidence="1" key="1">
    <citation type="submission" date="2020-11" db="EMBL/GenBank/DDBJ databases">
        <authorList>
            <person name="Whitehead M."/>
        </authorList>
    </citation>
    <scope>NUCLEOTIDE SEQUENCE</scope>
    <source>
        <strain evidence="1">EGII</strain>
    </source>
</reference>
<dbReference type="PANTHER" id="PTHR21053:SF2">
    <property type="entry name" value="TRANSCRIPTION ELONGATION FACTOR, MITOCHONDRIAL"/>
    <property type="match status" value="1"/>
</dbReference>
<name>A0A811V745_CERCA</name>
<dbReference type="InterPro" id="IPR010994">
    <property type="entry name" value="RuvA_2-like"/>
</dbReference>
<gene>
    <name evidence="1" type="ORF">CCAP1982_LOCUS13753</name>
</gene>
<dbReference type="GO" id="GO:0042645">
    <property type="term" value="C:mitochondrial nucleoid"/>
    <property type="evidence" value="ECO:0007669"/>
    <property type="project" value="TreeGrafter"/>
</dbReference>
<evidence type="ECO:0000313" key="2">
    <source>
        <dbReference type="Proteomes" id="UP000606786"/>
    </source>
</evidence>
<dbReference type="EMBL" id="CAJHJT010000034">
    <property type="protein sequence ID" value="CAD7005393.1"/>
    <property type="molecule type" value="Genomic_DNA"/>
</dbReference>
<dbReference type="OrthoDB" id="5949570at2759"/>
<dbReference type="GO" id="GO:0006392">
    <property type="term" value="P:transcription elongation by mitochondrial RNA polymerase"/>
    <property type="evidence" value="ECO:0007669"/>
    <property type="project" value="InterPro"/>
</dbReference>
<dbReference type="Proteomes" id="UP000606786">
    <property type="component" value="Unassembled WGS sequence"/>
</dbReference>
<dbReference type="SUPFAM" id="SSF47781">
    <property type="entry name" value="RuvA domain 2-like"/>
    <property type="match status" value="1"/>
</dbReference>
<sequence length="421" mass="48320">MLKHGFYNFFNHTIRNIGRPQKYLTTITANSNAKTEVEFSPAAESDKQQPGSLQFQNYTTEEKEKVLSILNNEDSNRILSYDIAKTRAAKLTTWKKRNGPLKSIEDILLIEGFGLKVVDKFYKSILESNLGNSQVPRSARQRTAGFITPPIDVEHRKEIKSCLSLRIGVSSVSWARLELPETESVNEPCTLTHWQHHEITEKKMHLGDLVQRLLYVDHLIPKADCYLLENPQLAQINSNPGSVDQQNISVQKSQVIAVLAFALCSRERHAEVIQFDQAVEKNNGKKSADRRSNVFYLRRFLTARLFSQLVGTERVSSEETVLQLMRTHYNIKSVMLQDLRESEWNSNDLQDQNLSLRGNVQFPQEHREMFSRAGRYQREFLGQSLLLNLAFVRLVLLQDEKSIATVTRTQAKTDSTQLNEK</sequence>
<dbReference type="Gene3D" id="1.10.150.280">
    <property type="entry name" value="AF1531-like domain"/>
    <property type="match status" value="1"/>
</dbReference>
<evidence type="ECO:0000313" key="1">
    <source>
        <dbReference type="EMBL" id="CAD7005393.1"/>
    </source>
</evidence>
<dbReference type="PANTHER" id="PTHR21053">
    <property type="entry name" value="TRANSCRIPTION ELONGATION FACTOR, MITOCHONDRIAL"/>
    <property type="match status" value="1"/>
</dbReference>
<dbReference type="AlphaFoldDB" id="A0A811V745"/>
<organism evidence="1 2">
    <name type="scientific">Ceratitis capitata</name>
    <name type="common">Mediterranean fruit fly</name>
    <name type="synonym">Tephritis capitata</name>
    <dbReference type="NCBI Taxonomy" id="7213"/>
    <lineage>
        <taxon>Eukaryota</taxon>
        <taxon>Metazoa</taxon>
        <taxon>Ecdysozoa</taxon>
        <taxon>Arthropoda</taxon>
        <taxon>Hexapoda</taxon>
        <taxon>Insecta</taxon>
        <taxon>Pterygota</taxon>
        <taxon>Neoptera</taxon>
        <taxon>Endopterygota</taxon>
        <taxon>Diptera</taxon>
        <taxon>Brachycera</taxon>
        <taxon>Muscomorpha</taxon>
        <taxon>Tephritoidea</taxon>
        <taxon>Tephritidae</taxon>
        <taxon>Ceratitis</taxon>
        <taxon>Ceratitis</taxon>
    </lineage>
</organism>
<protein>
    <submittedName>
        <fullName evidence="1">(Mediterranean fruit fly) hypothetical protein</fullName>
    </submittedName>
</protein>